<protein>
    <recommendedName>
        <fullName evidence="4">B-cell lymphoma 9 beta-catenin binding domain-containing protein</fullName>
    </recommendedName>
</protein>
<dbReference type="Proteomes" id="UP000735302">
    <property type="component" value="Unassembled WGS sequence"/>
</dbReference>
<accession>A0AAV4C6M0</accession>
<proteinExistence type="predicted"/>
<feature type="region of interest" description="Disordered" evidence="1">
    <location>
        <begin position="306"/>
        <end position="331"/>
    </location>
</feature>
<feature type="compositionally biased region" description="Pro residues" evidence="1">
    <location>
        <begin position="63"/>
        <end position="72"/>
    </location>
</feature>
<reference evidence="2 3" key="1">
    <citation type="journal article" date="2021" name="Elife">
        <title>Chloroplast acquisition without the gene transfer in kleptoplastic sea slugs, Plakobranchus ocellatus.</title>
        <authorList>
            <person name="Maeda T."/>
            <person name="Takahashi S."/>
            <person name="Yoshida T."/>
            <person name="Shimamura S."/>
            <person name="Takaki Y."/>
            <person name="Nagai Y."/>
            <person name="Toyoda A."/>
            <person name="Suzuki Y."/>
            <person name="Arimoto A."/>
            <person name="Ishii H."/>
            <person name="Satoh N."/>
            <person name="Nishiyama T."/>
            <person name="Hasebe M."/>
            <person name="Maruyama T."/>
            <person name="Minagawa J."/>
            <person name="Obokata J."/>
            <person name="Shigenobu S."/>
        </authorList>
    </citation>
    <scope>NUCLEOTIDE SEQUENCE [LARGE SCALE GENOMIC DNA]</scope>
</reference>
<organism evidence="2 3">
    <name type="scientific">Plakobranchus ocellatus</name>
    <dbReference type="NCBI Taxonomy" id="259542"/>
    <lineage>
        <taxon>Eukaryota</taxon>
        <taxon>Metazoa</taxon>
        <taxon>Spiralia</taxon>
        <taxon>Lophotrochozoa</taxon>
        <taxon>Mollusca</taxon>
        <taxon>Gastropoda</taxon>
        <taxon>Heterobranchia</taxon>
        <taxon>Euthyneura</taxon>
        <taxon>Panpulmonata</taxon>
        <taxon>Sacoglossa</taxon>
        <taxon>Placobranchoidea</taxon>
        <taxon>Plakobranchidae</taxon>
        <taxon>Plakobranchus</taxon>
    </lineage>
</organism>
<evidence type="ECO:0008006" key="4">
    <source>
        <dbReference type="Google" id="ProtNLM"/>
    </source>
</evidence>
<dbReference type="EMBL" id="BLXT01005804">
    <property type="protein sequence ID" value="GFO26324.1"/>
    <property type="molecule type" value="Genomic_DNA"/>
</dbReference>
<feature type="compositionally biased region" description="Polar residues" evidence="1">
    <location>
        <begin position="153"/>
        <end position="178"/>
    </location>
</feature>
<feature type="compositionally biased region" description="Polar residues" evidence="1">
    <location>
        <begin position="210"/>
        <end position="221"/>
    </location>
</feature>
<feature type="compositionally biased region" description="Low complexity" evidence="1">
    <location>
        <begin position="22"/>
        <end position="43"/>
    </location>
</feature>
<comment type="caution">
    <text evidence="2">The sequence shown here is derived from an EMBL/GenBank/DDBJ whole genome shotgun (WGS) entry which is preliminary data.</text>
</comment>
<evidence type="ECO:0000313" key="2">
    <source>
        <dbReference type="EMBL" id="GFO26324.1"/>
    </source>
</evidence>
<dbReference type="AlphaFoldDB" id="A0AAV4C6M0"/>
<feature type="compositionally biased region" description="Low complexity" evidence="1">
    <location>
        <begin position="322"/>
        <end position="331"/>
    </location>
</feature>
<gene>
    <name evidence="2" type="ORF">PoB_005282900</name>
</gene>
<evidence type="ECO:0000313" key="3">
    <source>
        <dbReference type="Proteomes" id="UP000735302"/>
    </source>
</evidence>
<keyword evidence="3" id="KW-1185">Reference proteome</keyword>
<sequence>MPGPRAVGTSPGMVPPKPGQGQPSQAYMPSQQQPQPQSQQYMSGGIRFSPRMHHDMSVSGPGPQYPLPPGHPMSPTGPGGMMRQRPPHFDMSRMPRPPRGMPPQQMMGGEGMAMQGGPMRPRMPQFMSPQHQGMAEMPMTSHPMPVSPMGMQTSPHAMQSSPLGMQTSPHGMQSSPHGMQTPPHGMPPRPTMMSPHHQQMMQQQQGGASIPSSSYPAATSMSGGGPLASLANFHPPGHMHSINTSMGVPMASQVPHPPHPHHMQRPGMFPPQMMGGAARLRMMAQGGPEGAMAGPHFRHQMMMRGMTPQGSQPSQMPPSPQMSPHMSPQMSPNMGTQPLHHLDAIPDEKGFMASSAMPMPGMPMDPNMAMAGKPKMQRQG</sequence>
<feature type="region of interest" description="Disordered" evidence="1">
    <location>
        <begin position="153"/>
        <end position="194"/>
    </location>
</feature>
<feature type="region of interest" description="Disordered" evidence="1">
    <location>
        <begin position="1"/>
        <end position="104"/>
    </location>
</feature>
<name>A0AAV4C6M0_9GAST</name>
<feature type="region of interest" description="Disordered" evidence="1">
    <location>
        <begin position="202"/>
        <end position="221"/>
    </location>
</feature>
<evidence type="ECO:0000256" key="1">
    <source>
        <dbReference type="SAM" id="MobiDB-lite"/>
    </source>
</evidence>